<comment type="similarity">
    <text evidence="2">Belongs to the protein kinase superfamily. ADCK protein kinase family.</text>
</comment>
<dbReference type="PANTHER" id="PTHR10566:SF113">
    <property type="entry name" value="PROTEIN ACTIVITY OF BC1 COMPLEX KINASE 7, CHLOROPLASTIC"/>
    <property type="match status" value="1"/>
</dbReference>
<dbReference type="EMBL" id="SMTL01000003">
    <property type="protein sequence ID" value="TDK35359.1"/>
    <property type="molecule type" value="Genomic_DNA"/>
</dbReference>
<evidence type="ECO:0000256" key="2">
    <source>
        <dbReference type="ARBA" id="ARBA00009670"/>
    </source>
</evidence>
<evidence type="ECO:0000256" key="4">
    <source>
        <dbReference type="ARBA" id="ARBA00022519"/>
    </source>
</evidence>
<keyword evidence="5" id="KW-0808">Transferase</keyword>
<reference evidence="14 15" key="1">
    <citation type="submission" date="2019-03" db="EMBL/GenBank/DDBJ databases">
        <title>Rhizobium sp. nov., an bacterium isolated from biocrust in Mu Us Desert.</title>
        <authorList>
            <person name="Lixiong L."/>
        </authorList>
    </citation>
    <scope>NUCLEOTIDE SEQUENCE [LARGE SCALE GENOMIC DNA]</scope>
    <source>
        <strain evidence="14 15">SPY-1</strain>
    </source>
</reference>
<evidence type="ECO:0000256" key="8">
    <source>
        <dbReference type="ARBA" id="ARBA00022741"/>
    </source>
</evidence>
<evidence type="ECO:0000256" key="10">
    <source>
        <dbReference type="ARBA" id="ARBA00022840"/>
    </source>
</evidence>
<evidence type="ECO:0000256" key="6">
    <source>
        <dbReference type="ARBA" id="ARBA00022688"/>
    </source>
</evidence>
<gene>
    <name evidence="14" type="primary">ubiB</name>
    <name evidence="14" type="ORF">E2F50_14020</name>
</gene>
<evidence type="ECO:0000256" key="12">
    <source>
        <dbReference type="ARBA" id="ARBA00023136"/>
    </source>
</evidence>
<keyword evidence="15" id="KW-1185">Reference proteome</keyword>
<feature type="domain" description="ABC1 atypical kinase-like" evidence="13">
    <location>
        <begin position="95"/>
        <end position="338"/>
    </location>
</feature>
<dbReference type="RefSeq" id="WP_133316781.1">
    <property type="nucleotide sequence ID" value="NZ_SMTL01000003.1"/>
</dbReference>
<dbReference type="CDD" id="cd13972">
    <property type="entry name" value="UbiB"/>
    <property type="match status" value="1"/>
</dbReference>
<dbReference type="SUPFAM" id="SSF56112">
    <property type="entry name" value="Protein kinase-like (PK-like)"/>
    <property type="match status" value="1"/>
</dbReference>
<sequence>MSTIGAYFRLARVGWVLVREGVVSALPTQDMPPAIGLMKSLVEPLARFRAKKQARSERLTRAVDRLGPSYVKIGQFLATRPDVVGVDWAIDLALLQDRMAYFPTDTAKAAVQASLGRPIHDLYTSFGEPIAAASIAQVHPCMIGDRKVAVKVVRPGVRQRFAHDIEGMYLLSRLQERFVPSSRRLRPVEVTRTLEQTTKMEMDLRLEAAALSEIAENTKDDPGFRVPQVDWERTGRDVITMEWIDGVKMNNIDGLRAAGYDLEKLAEILIQSFLRHTLRDGFFHADMHPGNLFVDPAGTIVAVDMGIVGRLGKKERRFLAEILYGFITRDYLRVAEVHFEAGYVPAHHDVSAFAQAIRAIGEPIHGQPAETISMARLLALLFEVTDLFEMQTRPELILLQKTMVVVEGVSRMLDPRFNMWKAAEPVVGQWIRDNLGPKRIVSDIQDGIKAMVKLAEAAPEIAGQTGKFHQELLRMSENGLRFDEQTAEAIGKAEARYSRSGRIALWIIALSLLYIAFAI</sequence>
<dbReference type="Pfam" id="PF03109">
    <property type="entry name" value="ABC1"/>
    <property type="match status" value="1"/>
</dbReference>
<evidence type="ECO:0000313" key="14">
    <source>
        <dbReference type="EMBL" id="TDK35359.1"/>
    </source>
</evidence>
<evidence type="ECO:0000256" key="3">
    <source>
        <dbReference type="ARBA" id="ARBA00022475"/>
    </source>
</evidence>
<evidence type="ECO:0000256" key="11">
    <source>
        <dbReference type="ARBA" id="ARBA00022989"/>
    </source>
</evidence>
<evidence type="ECO:0000256" key="1">
    <source>
        <dbReference type="ARBA" id="ARBA00005020"/>
    </source>
</evidence>
<dbReference type="PANTHER" id="PTHR10566">
    <property type="entry name" value="CHAPERONE-ACTIVITY OF BC1 COMPLEX CABC1 -RELATED"/>
    <property type="match status" value="1"/>
</dbReference>
<dbReference type="AlphaFoldDB" id="A0A4R5UHF3"/>
<keyword evidence="11" id="KW-1133">Transmembrane helix</keyword>
<dbReference type="Proteomes" id="UP000295238">
    <property type="component" value="Unassembled WGS sequence"/>
</dbReference>
<protein>
    <submittedName>
        <fullName evidence="14">2-polyprenylphenol 6-hydroxylase</fullName>
    </submittedName>
</protein>
<evidence type="ECO:0000256" key="7">
    <source>
        <dbReference type="ARBA" id="ARBA00022692"/>
    </source>
</evidence>
<dbReference type="InterPro" id="IPR011009">
    <property type="entry name" value="Kinase-like_dom_sf"/>
</dbReference>
<dbReference type="InterPro" id="IPR050154">
    <property type="entry name" value="UbiB_kinase"/>
</dbReference>
<keyword evidence="3" id="KW-1003">Cell membrane</keyword>
<dbReference type="NCBIfam" id="TIGR01982">
    <property type="entry name" value="UbiB"/>
    <property type="match status" value="1"/>
</dbReference>
<keyword evidence="6" id="KW-0831">Ubiquinone biosynthesis</keyword>
<evidence type="ECO:0000259" key="13">
    <source>
        <dbReference type="Pfam" id="PF03109"/>
    </source>
</evidence>
<name>A0A4R5UHF3_9HYPH</name>
<evidence type="ECO:0000256" key="5">
    <source>
        <dbReference type="ARBA" id="ARBA00022679"/>
    </source>
</evidence>
<dbReference type="GO" id="GO:0016301">
    <property type="term" value="F:kinase activity"/>
    <property type="evidence" value="ECO:0007669"/>
    <property type="project" value="UniProtKB-KW"/>
</dbReference>
<keyword evidence="8" id="KW-0547">Nucleotide-binding</keyword>
<comment type="pathway">
    <text evidence="1">Cofactor biosynthesis; ubiquinone biosynthesis [regulation].</text>
</comment>
<evidence type="ECO:0000313" key="15">
    <source>
        <dbReference type="Proteomes" id="UP000295238"/>
    </source>
</evidence>
<keyword evidence="10" id="KW-0067">ATP-binding</keyword>
<organism evidence="14 15">
    <name type="scientific">Rhizobium deserti</name>
    <dbReference type="NCBI Taxonomy" id="2547961"/>
    <lineage>
        <taxon>Bacteria</taxon>
        <taxon>Pseudomonadati</taxon>
        <taxon>Pseudomonadota</taxon>
        <taxon>Alphaproteobacteria</taxon>
        <taxon>Hyphomicrobiales</taxon>
        <taxon>Rhizobiaceae</taxon>
        <taxon>Rhizobium/Agrobacterium group</taxon>
        <taxon>Rhizobium</taxon>
    </lineage>
</organism>
<dbReference type="GO" id="GO:0006744">
    <property type="term" value="P:ubiquinone biosynthetic process"/>
    <property type="evidence" value="ECO:0007669"/>
    <property type="project" value="UniProtKB-UniPathway"/>
</dbReference>
<evidence type="ECO:0000256" key="9">
    <source>
        <dbReference type="ARBA" id="ARBA00022777"/>
    </source>
</evidence>
<dbReference type="InterPro" id="IPR004147">
    <property type="entry name" value="ABC1_dom"/>
</dbReference>
<dbReference type="InterPro" id="IPR010232">
    <property type="entry name" value="UbiB"/>
</dbReference>
<comment type="caution">
    <text evidence="14">The sequence shown here is derived from an EMBL/GenBank/DDBJ whole genome shotgun (WGS) entry which is preliminary data.</text>
</comment>
<dbReference type="InterPro" id="IPR045308">
    <property type="entry name" value="UbiB_bact"/>
</dbReference>
<keyword evidence="4" id="KW-0997">Cell inner membrane</keyword>
<dbReference type="UniPathway" id="UPA00232"/>
<dbReference type="OrthoDB" id="9795390at2"/>
<accession>A0A4R5UHF3</accession>
<dbReference type="GO" id="GO:0005524">
    <property type="term" value="F:ATP binding"/>
    <property type="evidence" value="ECO:0007669"/>
    <property type="project" value="UniProtKB-KW"/>
</dbReference>
<keyword evidence="7" id="KW-0812">Transmembrane</keyword>
<proteinExistence type="inferred from homology"/>
<keyword evidence="12" id="KW-0472">Membrane</keyword>
<keyword evidence="9" id="KW-0418">Kinase</keyword>